<keyword evidence="1" id="KW-0285">Flavoprotein</keyword>
<sequence>MSKEFDVIIIGGGLGGLTAGATLSKQGKKVLLLEQHYIAGGCATTFKRKEFILEVGLHELDGLYEKDSKQDIFKFLEVDKHVEFVQIPELFRLKGNGIDFTHPHGQEAAALALIEKFPNEEKGIRSCLEFMDKVFTEIPKFPRERWVQLLLYPMLPLLYPNTVKAAKTNLGDWLDKHIADDELKIIMQAMLLYYHDDPYSMSMTYFSAAQASYIGGGGYFVKGGSQNLSNYLKSVIEQSGGQVLLGKKASEIITKDGKAIGVKFKDNFNEAAPETSQFAQAIIANAAVPLVKDLLPPAESEKLGKKIDALEKYCALLTVYIGFKKEVKDLGNKHYSTFVVGDDVKTLHDIKANNLGDWKNRNFVFVDYSQVDSKLAPQGKSVGVICAADYLTDWDKLDKEAYASRKEEVAQILFKRLEKEIPGICEQIEYYEVGTSKTVQRYTLNPGGTPYGFAQTPKQSGMGRLPLKSPIKNLYFAGAWSMPGGGFTGAIISGFLCGNTVNKRLNKNSNTQPVKLVDDRIVKLISKTVIAENTLELRIEKPKGFEYIAGQYAVLEILDPAHRELDTSFRSLSMVSHPDEDELRFSMRLSNTSFKQSINQLAAQHQFRVFGPMGDFLLSDNKKGIVFLISGIGITPVLPFLKELEKSKFDQPVFLFYSNKTSDEAAYHETFKAATLLSFQYIPVFTKIDSRINNEFLQAKLKDLTAFDYYVVGTKGFLNSMKAILLQNNVPLENIKIDDFG</sequence>
<keyword evidence="4" id="KW-0521">NADP</keyword>
<dbReference type="InterPro" id="IPR002937">
    <property type="entry name" value="Amino_oxidase"/>
</dbReference>
<dbReference type="InterPro" id="IPR036188">
    <property type="entry name" value="FAD/NAD-bd_sf"/>
</dbReference>
<evidence type="ECO:0000313" key="7">
    <source>
        <dbReference type="EMBL" id="PZX55568.1"/>
    </source>
</evidence>
<dbReference type="OrthoDB" id="9789468at2"/>
<dbReference type="InterPro" id="IPR017927">
    <property type="entry name" value="FAD-bd_FR_type"/>
</dbReference>
<dbReference type="Pfam" id="PF01593">
    <property type="entry name" value="Amino_oxidase"/>
    <property type="match status" value="1"/>
</dbReference>
<dbReference type="CDD" id="cd00322">
    <property type="entry name" value="FNR_like"/>
    <property type="match status" value="1"/>
</dbReference>
<dbReference type="Gene3D" id="3.40.50.80">
    <property type="entry name" value="Nucleotide-binding domain of ferredoxin-NADP reductase (FNR) module"/>
    <property type="match status" value="1"/>
</dbReference>
<name>A0A2W7R409_9BACT</name>
<keyword evidence="2" id="KW-0732">Signal</keyword>
<dbReference type="EMBL" id="QKZT01000003">
    <property type="protein sequence ID" value="PZX55568.1"/>
    <property type="molecule type" value="Genomic_DNA"/>
</dbReference>
<evidence type="ECO:0000256" key="2">
    <source>
        <dbReference type="ARBA" id="ARBA00022729"/>
    </source>
</evidence>
<dbReference type="InterPro" id="IPR052206">
    <property type="entry name" value="Retinol_saturase"/>
</dbReference>
<dbReference type="SUPFAM" id="SSF63380">
    <property type="entry name" value="Riboflavin synthase domain-like"/>
    <property type="match status" value="1"/>
</dbReference>
<keyword evidence="5" id="KW-0520">NAD</keyword>
<dbReference type="Gene3D" id="3.50.50.60">
    <property type="entry name" value="FAD/NAD(P)-binding domain"/>
    <property type="match status" value="2"/>
</dbReference>
<reference evidence="7 8" key="1">
    <citation type="submission" date="2018-06" db="EMBL/GenBank/DDBJ databases">
        <title>Genomic Encyclopedia of Archaeal and Bacterial Type Strains, Phase II (KMG-II): from individual species to whole genera.</title>
        <authorList>
            <person name="Goeker M."/>
        </authorList>
    </citation>
    <scope>NUCLEOTIDE SEQUENCE [LARGE SCALE GENOMIC DNA]</scope>
    <source>
        <strain evidence="7 8">DSM 19830</strain>
    </source>
</reference>
<dbReference type="RefSeq" id="WP_111316883.1">
    <property type="nucleotide sequence ID" value="NZ_QKZT01000003.1"/>
</dbReference>
<keyword evidence="8" id="KW-1185">Reference proteome</keyword>
<protein>
    <submittedName>
        <fullName evidence="7">Phytoene dehydrogenase-like protein</fullName>
    </submittedName>
</protein>
<dbReference type="PANTHER" id="PTHR46091:SF3">
    <property type="entry name" value="AMINE OXIDASE DOMAIN-CONTAINING PROTEIN"/>
    <property type="match status" value="1"/>
</dbReference>
<dbReference type="GO" id="GO:0016491">
    <property type="term" value="F:oxidoreductase activity"/>
    <property type="evidence" value="ECO:0007669"/>
    <property type="project" value="InterPro"/>
</dbReference>
<evidence type="ECO:0000259" key="6">
    <source>
        <dbReference type="PROSITE" id="PS51384"/>
    </source>
</evidence>
<evidence type="ECO:0000256" key="3">
    <source>
        <dbReference type="ARBA" id="ARBA00022827"/>
    </source>
</evidence>
<dbReference type="PROSITE" id="PS51384">
    <property type="entry name" value="FAD_FR"/>
    <property type="match status" value="1"/>
</dbReference>
<accession>A0A2W7R409</accession>
<gene>
    <name evidence="7" type="ORF">LV85_00793</name>
</gene>
<dbReference type="Gene3D" id="2.40.30.10">
    <property type="entry name" value="Translation factors"/>
    <property type="match status" value="1"/>
</dbReference>
<evidence type="ECO:0000313" key="8">
    <source>
        <dbReference type="Proteomes" id="UP000248882"/>
    </source>
</evidence>
<dbReference type="InterPro" id="IPR039261">
    <property type="entry name" value="FNR_nucleotide-bd"/>
</dbReference>
<dbReference type="Proteomes" id="UP000248882">
    <property type="component" value="Unassembled WGS sequence"/>
</dbReference>
<evidence type="ECO:0000256" key="4">
    <source>
        <dbReference type="ARBA" id="ARBA00022857"/>
    </source>
</evidence>
<proteinExistence type="predicted"/>
<evidence type="ECO:0000256" key="5">
    <source>
        <dbReference type="ARBA" id="ARBA00023027"/>
    </source>
</evidence>
<dbReference type="InterPro" id="IPR017938">
    <property type="entry name" value="Riboflavin_synthase-like_b-brl"/>
</dbReference>
<dbReference type="PANTHER" id="PTHR46091">
    <property type="entry name" value="BLR7054 PROTEIN"/>
    <property type="match status" value="1"/>
</dbReference>
<comment type="caution">
    <text evidence="7">The sequence shown here is derived from an EMBL/GenBank/DDBJ whole genome shotgun (WGS) entry which is preliminary data.</text>
</comment>
<dbReference type="SUPFAM" id="SSF51905">
    <property type="entry name" value="FAD/NAD(P)-binding domain"/>
    <property type="match status" value="1"/>
</dbReference>
<evidence type="ECO:0000256" key="1">
    <source>
        <dbReference type="ARBA" id="ARBA00022630"/>
    </source>
</evidence>
<organism evidence="7 8">
    <name type="scientific">Algoriphagus chordae</name>
    <dbReference type="NCBI Taxonomy" id="237019"/>
    <lineage>
        <taxon>Bacteria</taxon>
        <taxon>Pseudomonadati</taxon>
        <taxon>Bacteroidota</taxon>
        <taxon>Cytophagia</taxon>
        <taxon>Cytophagales</taxon>
        <taxon>Cyclobacteriaceae</taxon>
        <taxon>Algoriphagus</taxon>
    </lineage>
</organism>
<dbReference type="SUPFAM" id="SSF52343">
    <property type="entry name" value="Ferredoxin reductase-like, C-terminal NADP-linked domain"/>
    <property type="match status" value="1"/>
</dbReference>
<dbReference type="AlphaFoldDB" id="A0A2W7R409"/>
<feature type="domain" description="FAD-binding FR-type" evidence="6">
    <location>
        <begin position="509"/>
        <end position="619"/>
    </location>
</feature>
<keyword evidence="3" id="KW-0274">FAD</keyword>